<reference evidence="2" key="1">
    <citation type="submission" date="2016-05" db="EMBL/GenBank/DDBJ databases">
        <title>Comparative genomics of biotechnologically important yeasts.</title>
        <authorList>
            <consortium name="DOE Joint Genome Institute"/>
            <person name="Riley R."/>
            <person name="Haridas S."/>
            <person name="Wolfe K.H."/>
            <person name="Lopes M.R."/>
            <person name="Hittinger C.T."/>
            <person name="Goker M."/>
            <person name="Salamov A."/>
            <person name="Wisecaver J."/>
            <person name="Long T.M."/>
            <person name="Aerts A.L."/>
            <person name="Barry K."/>
            <person name="Choi C."/>
            <person name="Clum A."/>
            <person name="Coughlan A.Y."/>
            <person name="Deshpande S."/>
            <person name="Douglass A.P."/>
            <person name="Hanson S.J."/>
            <person name="Klenk H.-P."/>
            <person name="Labutti K."/>
            <person name="Lapidus A."/>
            <person name="Lindquist E."/>
            <person name="Lipzen A."/>
            <person name="Meier-Kolthoff J.P."/>
            <person name="Ohm R.A."/>
            <person name="Otillar R.P."/>
            <person name="Pangilinan J."/>
            <person name="Peng Y."/>
            <person name="Rokas A."/>
            <person name="Rosa C.A."/>
            <person name="Scheuner C."/>
            <person name="Sibirny A.A."/>
            <person name="Slot J.C."/>
            <person name="Stielow J.B."/>
            <person name="Sun H."/>
            <person name="Kurtzman C.P."/>
            <person name="Blackwell M."/>
            <person name="Grigoriev I.V."/>
            <person name="Jeffries T.W."/>
        </authorList>
    </citation>
    <scope>NUCLEOTIDE SEQUENCE [LARGE SCALE GENOMIC DNA]</scope>
    <source>
        <strain evidence="2">NRRL Y-17324</strain>
    </source>
</reference>
<proteinExistence type="predicted"/>
<organism evidence="1 2">
    <name type="scientific">Suhomyces tanzawaensis NRRL Y-17324</name>
    <dbReference type="NCBI Taxonomy" id="984487"/>
    <lineage>
        <taxon>Eukaryota</taxon>
        <taxon>Fungi</taxon>
        <taxon>Dikarya</taxon>
        <taxon>Ascomycota</taxon>
        <taxon>Saccharomycotina</taxon>
        <taxon>Pichiomycetes</taxon>
        <taxon>Debaryomycetaceae</taxon>
        <taxon>Suhomyces</taxon>
    </lineage>
</organism>
<evidence type="ECO:0000313" key="1">
    <source>
        <dbReference type="EMBL" id="ODV81367.1"/>
    </source>
</evidence>
<dbReference type="AlphaFoldDB" id="A0A1E4SPL8"/>
<protein>
    <submittedName>
        <fullName evidence="1">Uncharacterized protein</fullName>
    </submittedName>
</protein>
<dbReference type="GeneID" id="30985470"/>
<sequence>MDALGAKNLRQADAAAELWALIIGCFRMLQMLQRILERILQRMLRIGCSKLACCRGLAAFSASRDLVPVSESKDKFVLKPV</sequence>
<accession>A0A1E4SPL8</accession>
<evidence type="ECO:0000313" key="2">
    <source>
        <dbReference type="Proteomes" id="UP000094285"/>
    </source>
</evidence>
<dbReference type="RefSeq" id="XP_020066489.1">
    <property type="nucleotide sequence ID" value="XM_020211334.1"/>
</dbReference>
<dbReference type="EMBL" id="KV453909">
    <property type="protein sequence ID" value="ODV81367.1"/>
    <property type="molecule type" value="Genomic_DNA"/>
</dbReference>
<keyword evidence="2" id="KW-1185">Reference proteome</keyword>
<name>A0A1E4SPL8_9ASCO</name>
<gene>
    <name evidence="1" type="ORF">CANTADRAFT_87371</name>
</gene>
<dbReference type="Proteomes" id="UP000094285">
    <property type="component" value="Unassembled WGS sequence"/>
</dbReference>